<comment type="caution">
    <text evidence="2">The sequence shown here is derived from an EMBL/GenBank/DDBJ whole genome shotgun (WGS) entry which is preliminary data.</text>
</comment>
<dbReference type="AlphaFoldDB" id="A0A388L1M7"/>
<reference evidence="2 3" key="1">
    <citation type="journal article" date="2018" name="Cell">
        <title>The Chara Genome: Secondary Complexity and Implications for Plant Terrestrialization.</title>
        <authorList>
            <person name="Nishiyama T."/>
            <person name="Sakayama H."/>
            <person name="Vries J.D."/>
            <person name="Buschmann H."/>
            <person name="Saint-Marcoux D."/>
            <person name="Ullrich K.K."/>
            <person name="Haas F.B."/>
            <person name="Vanderstraeten L."/>
            <person name="Becker D."/>
            <person name="Lang D."/>
            <person name="Vosolsobe S."/>
            <person name="Rombauts S."/>
            <person name="Wilhelmsson P.K.I."/>
            <person name="Janitza P."/>
            <person name="Kern R."/>
            <person name="Heyl A."/>
            <person name="Rumpler F."/>
            <person name="Villalobos L.I.A.C."/>
            <person name="Clay J.M."/>
            <person name="Skokan R."/>
            <person name="Toyoda A."/>
            <person name="Suzuki Y."/>
            <person name="Kagoshima H."/>
            <person name="Schijlen E."/>
            <person name="Tajeshwar N."/>
            <person name="Catarino B."/>
            <person name="Hetherington A.J."/>
            <person name="Saltykova A."/>
            <person name="Bonnot C."/>
            <person name="Breuninger H."/>
            <person name="Symeonidi A."/>
            <person name="Radhakrishnan G.V."/>
            <person name="Van Nieuwerburgh F."/>
            <person name="Deforce D."/>
            <person name="Chang C."/>
            <person name="Karol K.G."/>
            <person name="Hedrich R."/>
            <person name="Ulvskov P."/>
            <person name="Glockner G."/>
            <person name="Delwiche C.F."/>
            <person name="Petrasek J."/>
            <person name="Van de Peer Y."/>
            <person name="Friml J."/>
            <person name="Beilby M."/>
            <person name="Dolan L."/>
            <person name="Kohara Y."/>
            <person name="Sugano S."/>
            <person name="Fujiyama A."/>
            <person name="Delaux P.-M."/>
            <person name="Quint M."/>
            <person name="TheiBen G."/>
            <person name="Hagemann M."/>
            <person name="Harholt J."/>
            <person name="Dunand C."/>
            <person name="Zachgo S."/>
            <person name="Langdale J."/>
            <person name="Maumus F."/>
            <person name="Straeten D.V.D."/>
            <person name="Gould S.B."/>
            <person name="Rensing S.A."/>
        </authorList>
    </citation>
    <scope>NUCLEOTIDE SEQUENCE [LARGE SCALE GENOMIC DNA]</scope>
    <source>
        <strain evidence="2 3">S276</strain>
    </source>
</reference>
<keyword evidence="3" id="KW-1185">Reference proteome</keyword>
<feature type="compositionally biased region" description="Basic and acidic residues" evidence="1">
    <location>
        <begin position="66"/>
        <end position="87"/>
    </location>
</feature>
<dbReference type="Proteomes" id="UP000265515">
    <property type="component" value="Unassembled WGS sequence"/>
</dbReference>
<gene>
    <name evidence="2" type="ORF">CBR_g21956</name>
</gene>
<dbReference type="EMBL" id="BFEA01000240">
    <property type="protein sequence ID" value="GBG76207.1"/>
    <property type="molecule type" value="Genomic_DNA"/>
</dbReference>
<dbReference type="Gramene" id="GBG76207">
    <property type="protein sequence ID" value="GBG76207"/>
    <property type="gene ID" value="CBR_g21956"/>
</dbReference>
<organism evidence="2 3">
    <name type="scientific">Chara braunii</name>
    <name type="common">Braun's stonewort</name>
    <dbReference type="NCBI Taxonomy" id="69332"/>
    <lineage>
        <taxon>Eukaryota</taxon>
        <taxon>Viridiplantae</taxon>
        <taxon>Streptophyta</taxon>
        <taxon>Charophyceae</taxon>
        <taxon>Charales</taxon>
        <taxon>Characeae</taxon>
        <taxon>Chara</taxon>
    </lineage>
</organism>
<accession>A0A388L1M7</accession>
<protein>
    <submittedName>
        <fullName evidence="2">Uncharacterized protein</fullName>
    </submittedName>
</protein>
<feature type="region of interest" description="Disordered" evidence="1">
    <location>
        <begin position="63"/>
        <end position="134"/>
    </location>
</feature>
<name>A0A388L1M7_CHABU</name>
<feature type="region of interest" description="Disordered" evidence="1">
    <location>
        <begin position="1"/>
        <end position="30"/>
    </location>
</feature>
<sequence>MAMSSDAKGANGRSTGKRGREQGGGRRGRSCACACKREWESAVGMAQWEIMIAGVETRGPCCGGVQRKDNVGSRVDRPVEGMGKGESEGAGGKEAAGGAEEEERGDVHVRIYGSRREHRAWEMREEDTAGDDNE</sequence>
<evidence type="ECO:0000313" key="2">
    <source>
        <dbReference type="EMBL" id="GBG76207.1"/>
    </source>
</evidence>
<evidence type="ECO:0000313" key="3">
    <source>
        <dbReference type="Proteomes" id="UP000265515"/>
    </source>
</evidence>
<evidence type="ECO:0000256" key="1">
    <source>
        <dbReference type="SAM" id="MobiDB-lite"/>
    </source>
</evidence>
<proteinExistence type="predicted"/>